<sequence>MASVSTRFACLGPQMVLSTRPNNIRSGIPVRCIIEPLALRGKLFRFNSIFATICATIYGAYLDSEATNSHASRCFKGLPLPSPSRDVSRPWHDT</sequence>
<protein>
    <submittedName>
        <fullName evidence="1">Uncharacterized protein</fullName>
    </submittedName>
</protein>
<gene>
    <name evidence="1" type="ORF">BDQ12DRAFT_410572</name>
</gene>
<name>A0A5C3LK04_9AGAR</name>
<evidence type="ECO:0000313" key="1">
    <source>
        <dbReference type="EMBL" id="TFK33444.1"/>
    </source>
</evidence>
<dbReference type="Proteomes" id="UP000308652">
    <property type="component" value="Unassembled WGS sequence"/>
</dbReference>
<evidence type="ECO:0000313" key="2">
    <source>
        <dbReference type="Proteomes" id="UP000308652"/>
    </source>
</evidence>
<organism evidence="1 2">
    <name type="scientific">Crucibulum laeve</name>
    <dbReference type="NCBI Taxonomy" id="68775"/>
    <lineage>
        <taxon>Eukaryota</taxon>
        <taxon>Fungi</taxon>
        <taxon>Dikarya</taxon>
        <taxon>Basidiomycota</taxon>
        <taxon>Agaricomycotina</taxon>
        <taxon>Agaricomycetes</taxon>
        <taxon>Agaricomycetidae</taxon>
        <taxon>Agaricales</taxon>
        <taxon>Agaricineae</taxon>
        <taxon>Nidulariaceae</taxon>
        <taxon>Crucibulum</taxon>
    </lineage>
</organism>
<dbReference type="AlphaFoldDB" id="A0A5C3LK04"/>
<accession>A0A5C3LK04</accession>
<proteinExistence type="predicted"/>
<dbReference type="EMBL" id="ML213648">
    <property type="protein sequence ID" value="TFK33444.1"/>
    <property type="molecule type" value="Genomic_DNA"/>
</dbReference>
<reference evidence="1 2" key="1">
    <citation type="journal article" date="2019" name="Nat. Ecol. Evol.">
        <title>Megaphylogeny resolves global patterns of mushroom evolution.</title>
        <authorList>
            <person name="Varga T."/>
            <person name="Krizsan K."/>
            <person name="Foldi C."/>
            <person name="Dima B."/>
            <person name="Sanchez-Garcia M."/>
            <person name="Sanchez-Ramirez S."/>
            <person name="Szollosi G.J."/>
            <person name="Szarkandi J.G."/>
            <person name="Papp V."/>
            <person name="Albert L."/>
            <person name="Andreopoulos W."/>
            <person name="Angelini C."/>
            <person name="Antonin V."/>
            <person name="Barry K.W."/>
            <person name="Bougher N.L."/>
            <person name="Buchanan P."/>
            <person name="Buyck B."/>
            <person name="Bense V."/>
            <person name="Catcheside P."/>
            <person name="Chovatia M."/>
            <person name="Cooper J."/>
            <person name="Damon W."/>
            <person name="Desjardin D."/>
            <person name="Finy P."/>
            <person name="Geml J."/>
            <person name="Haridas S."/>
            <person name="Hughes K."/>
            <person name="Justo A."/>
            <person name="Karasinski D."/>
            <person name="Kautmanova I."/>
            <person name="Kiss B."/>
            <person name="Kocsube S."/>
            <person name="Kotiranta H."/>
            <person name="LaButti K.M."/>
            <person name="Lechner B.E."/>
            <person name="Liimatainen K."/>
            <person name="Lipzen A."/>
            <person name="Lukacs Z."/>
            <person name="Mihaltcheva S."/>
            <person name="Morgado L.N."/>
            <person name="Niskanen T."/>
            <person name="Noordeloos M.E."/>
            <person name="Ohm R.A."/>
            <person name="Ortiz-Santana B."/>
            <person name="Ovrebo C."/>
            <person name="Racz N."/>
            <person name="Riley R."/>
            <person name="Savchenko A."/>
            <person name="Shiryaev A."/>
            <person name="Soop K."/>
            <person name="Spirin V."/>
            <person name="Szebenyi C."/>
            <person name="Tomsovsky M."/>
            <person name="Tulloss R.E."/>
            <person name="Uehling J."/>
            <person name="Grigoriev I.V."/>
            <person name="Vagvolgyi C."/>
            <person name="Papp T."/>
            <person name="Martin F.M."/>
            <person name="Miettinen O."/>
            <person name="Hibbett D.S."/>
            <person name="Nagy L.G."/>
        </authorList>
    </citation>
    <scope>NUCLEOTIDE SEQUENCE [LARGE SCALE GENOMIC DNA]</scope>
    <source>
        <strain evidence="1 2">CBS 166.37</strain>
    </source>
</reference>
<keyword evidence="2" id="KW-1185">Reference proteome</keyword>